<dbReference type="RefSeq" id="WP_200500552.1">
    <property type="nucleotide sequence ID" value="NZ_JAEDAJ010000001.1"/>
</dbReference>
<keyword evidence="3" id="KW-1185">Reference proteome</keyword>
<protein>
    <recommendedName>
        <fullName evidence="4">DUF4192 domain-containing protein</fullName>
    </recommendedName>
</protein>
<dbReference type="EMBL" id="JAEDAJ010000001">
    <property type="protein sequence ID" value="MBK0329863.1"/>
    <property type="molecule type" value="Genomic_DNA"/>
</dbReference>
<sequence>MSTTPAHRVPSDPSSGASARTSKGLAASCARSASSPPPPPSVPDPADPPPRTLRADDPSELLAEARVTLGCVPRDCLVMIGHSGRRLSPLATRIALRDVGDGPGGVDVPRHLALLDRAGCDGAFVLVLAGDGWESVEESRTDDARRIALEVVRAAALRGPDGFDVPEAWVVSGGCAESFALTPEDDGAFALRVLEWPGPLTHPRDTLVGVQEIHAGRRVPEDDPAAEREMRMIGDALRDVASGEGVPGSRPGAFETSARWHALLGALRRARIPGAVAGEVPGTGEAPGSGGDDLSMSHCERLAGMRDLLAAPDAALSLLHVLSGLEEEGEDGGIEGLVRFVARLAADPSLRPASRICAGGEWFEALLAMRMACEGTGSAPMVGASAGAWTALGTALAVLSWWNHRFATADDLAQEIEMRGEDEVLALFLLQIARARVRPAWRPATA</sequence>
<evidence type="ECO:0000313" key="2">
    <source>
        <dbReference type="EMBL" id="MBK0329863.1"/>
    </source>
</evidence>
<feature type="compositionally biased region" description="Polar residues" evidence="1">
    <location>
        <begin position="12"/>
        <end position="21"/>
    </location>
</feature>
<feature type="compositionally biased region" description="Pro residues" evidence="1">
    <location>
        <begin position="35"/>
        <end position="51"/>
    </location>
</feature>
<organism evidence="2 3">
    <name type="scientific">Brachybacterium halotolerans</name>
    <dbReference type="NCBI Taxonomy" id="2795215"/>
    <lineage>
        <taxon>Bacteria</taxon>
        <taxon>Bacillati</taxon>
        <taxon>Actinomycetota</taxon>
        <taxon>Actinomycetes</taxon>
        <taxon>Micrococcales</taxon>
        <taxon>Dermabacteraceae</taxon>
        <taxon>Brachybacterium</taxon>
    </lineage>
</organism>
<reference evidence="2 3" key="1">
    <citation type="submission" date="2020-12" db="EMBL/GenBank/DDBJ databases">
        <title>Brachybacterium sp. MASK1Z-5, whole genome shotgun sequence.</title>
        <authorList>
            <person name="Tuo L."/>
        </authorList>
    </citation>
    <scope>NUCLEOTIDE SEQUENCE [LARGE SCALE GENOMIC DNA]</scope>
    <source>
        <strain evidence="2 3">MASK1Z-5</strain>
    </source>
</reference>
<proteinExistence type="predicted"/>
<name>A0ABS1B5F2_9MICO</name>
<dbReference type="Proteomes" id="UP000612352">
    <property type="component" value="Unassembled WGS sequence"/>
</dbReference>
<evidence type="ECO:0000313" key="3">
    <source>
        <dbReference type="Proteomes" id="UP000612352"/>
    </source>
</evidence>
<accession>A0ABS1B5F2</accession>
<gene>
    <name evidence="2" type="ORF">I8D64_00385</name>
</gene>
<evidence type="ECO:0000256" key="1">
    <source>
        <dbReference type="SAM" id="MobiDB-lite"/>
    </source>
</evidence>
<feature type="region of interest" description="Disordered" evidence="1">
    <location>
        <begin position="1"/>
        <end position="56"/>
    </location>
</feature>
<comment type="caution">
    <text evidence="2">The sequence shown here is derived from an EMBL/GenBank/DDBJ whole genome shotgun (WGS) entry which is preliminary data.</text>
</comment>
<evidence type="ECO:0008006" key="4">
    <source>
        <dbReference type="Google" id="ProtNLM"/>
    </source>
</evidence>